<dbReference type="OrthoDB" id="361037at2"/>
<dbReference type="Pfam" id="PF02482">
    <property type="entry name" value="Ribosomal_S30AE"/>
    <property type="match status" value="1"/>
</dbReference>
<gene>
    <name evidence="1" type="ORF">SAMN02745149_01464</name>
</gene>
<name>A0A1T4L632_TREPO</name>
<dbReference type="SUPFAM" id="SSF69754">
    <property type="entry name" value="Ribosome binding protein Y (YfiA homologue)"/>
    <property type="match status" value="1"/>
</dbReference>
<dbReference type="EMBL" id="FUWG01000010">
    <property type="protein sequence ID" value="SJZ50011.1"/>
    <property type="molecule type" value="Genomic_DNA"/>
</dbReference>
<evidence type="ECO:0000313" key="2">
    <source>
        <dbReference type="Proteomes" id="UP000190423"/>
    </source>
</evidence>
<reference evidence="1 2" key="1">
    <citation type="submission" date="2017-02" db="EMBL/GenBank/DDBJ databases">
        <authorList>
            <person name="Peterson S.W."/>
        </authorList>
    </citation>
    <scope>NUCLEOTIDE SEQUENCE [LARGE SCALE GENOMIC DNA]</scope>
    <source>
        <strain evidence="1 2">ATCC BAA-908</strain>
    </source>
</reference>
<dbReference type="AlphaFoldDB" id="A0A1T4L632"/>
<sequence>MTTSVKAVGFTLDQKQSDMVDSKLKRIAYADDLIVDLLLNIKHEKAYVADATVNFRWGTSAHVSGEDFDFGAALNKMMDVLDNKIKKEKDKIQDHQK</sequence>
<organism evidence="1 2">
    <name type="scientific">Treponema porcinum</name>
    <dbReference type="NCBI Taxonomy" id="261392"/>
    <lineage>
        <taxon>Bacteria</taxon>
        <taxon>Pseudomonadati</taxon>
        <taxon>Spirochaetota</taxon>
        <taxon>Spirochaetia</taxon>
        <taxon>Spirochaetales</taxon>
        <taxon>Treponemataceae</taxon>
        <taxon>Treponema</taxon>
    </lineage>
</organism>
<protein>
    <submittedName>
        <fullName evidence="1">Putative sigma-54 modulation protein</fullName>
    </submittedName>
</protein>
<dbReference type="InterPro" id="IPR003489">
    <property type="entry name" value="RHF/RaiA"/>
</dbReference>
<dbReference type="STRING" id="261392.SAMN02745149_01464"/>
<dbReference type="Proteomes" id="UP000190423">
    <property type="component" value="Unassembled WGS sequence"/>
</dbReference>
<dbReference type="InterPro" id="IPR036567">
    <property type="entry name" value="RHF-like"/>
</dbReference>
<dbReference type="GeneID" id="78316760"/>
<keyword evidence="2" id="KW-1185">Reference proteome</keyword>
<evidence type="ECO:0000313" key="1">
    <source>
        <dbReference type="EMBL" id="SJZ50011.1"/>
    </source>
</evidence>
<dbReference type="RefSeq" id="WP_078933375.1">
    <property type="nucleotide sequence ID" value="NZ_FUWG01000010.1"/>
</dbReference>
<accession>A0A1T4L632</accession>
<proteinExistence type="predicted"/>
<dbReference type="Gene3D" id="3.30.160.100">
    <property type="entry name" value="Ribosome hibernation promotion factor-like"/>
    <property type="match status" value="1"/>
</dbReference>